<dbReference type="InterPro" id="IPR038190">
    <property type="entry name" value="SRI_sf"/>
</dbReference>
<evidence type="ECO:0000256" key="1">
    <source>
        <dbReference type="ARBA" id="ARBA00004123"/>
    </source>
</evidence>
<evidence type="ECO:0000256" key="7">
    <source>
        <dbReference type="ARBA" id="ARBA00023163"/>
    </source>
</evidence>
<comment type="caution">
    <text evidence="14">The sequence shown here is derived from an EMBL/GenBank/DDBJ whole genome shotgun (WGS) entry which is preliminary data.</text>
</comment>
<dbReference type="InterPro" id="IPR003616">
    <property type="entry name" value="Post-SET_dom"/>
</dbReference>
<dbReference type="InterPro" id="IPR036020">
    <property type="entry name" value="WW_dom_sf"/>
</dbReference>
<name>A0A443SS41_9ACAR</name>
<dbReference type="Gene3D" id="2.20.70.10">
    <property type="match status" value="1"/>
</dbReference>
<dbReference type="GO" id="GO:0032259">
    <property type="term" value="P:methylation"/>
    <property type="evidence" value="ECO:0007669"/>
    <property type="project" value="UniProtKB-KW"/>
</dbReference>
<dbReference type="InterPro" id="IPR046341">
    <property type="entry name" value="SET_dom_sf"/>
</dbReference>
<dbReference type="PROSITE" id="PS01159">
    <property type="entry name" value="WW_DOMAIN_1"/>
    <property type="match status" value="1"/>
</dbReference>
<dbReference type="PROSITE" id="PS50868">
    <property type="entry name" value="POST_SET"/>
    <property type="match status" value="1"/>
</dbReference>
<keyword evidence="6" id="KW-0805">Transcription regulation</keyword>
<keyword evidence="5" id="KW-0949">S-adenosyl-L-methionine</keyword>
<dbReference type="AlphaFoldDB" id="A0A443SS41"/>
<dbReference type="SUPFAM" id="SSF51045">
    <property type="entry name" value="WW domain"/>
    <property type="match status" value="1"/>
</dbReference>
<dbReference type="InterPro" id="IPR001202">
    <property type="entry name" value="WW_dom"/>
</dbReference>
<evidence type="ECO:0000256" key="2">
    <source>
        <dbReference type="ARBA" id="ARBA00012178"/>
    </source>
</evidence>
<dbReference type="SUPFAM" id="SSF82199">
    <property type="entry name" value="SET domain"/>
    <property type="match status" value="1"/>
</dbReference>
<dbReference type="Proteomes" id="UP000288716">
    <property type="component" value="Unassembled WGS sequence"/>
</dbReference>
<evidence type="ECO:0000256" key="4">
    <source>
        <dbReference type="ARBA" id="ARBA00022679"/>
    </source>
</evidence>
<organism evidence="14 15">
    <name type="scientific">Leptotrombidium deliense</name>
    <dbReference type="NCBI Taxonomy" id="299467"/>
    <lineage>
        <taxon>Eukaryota</taxon>
        <taxon>Metazoa</taxon>
        <taxon>Ecdysozoa</taxon>
        <taxon>Arthropoda</taxon>
        <taxon>Chelicerata</taxon>
        <taxon>Arachnida</taxon>
        <taxon>Acari</taxon>
        <taxon>Acariformes</taxon>
        <taxon>Trombidiformes</taxon>
        <taxon>Prostigmata</taxon>
        <taxon>Anystina</taxon>
        <taxon>Parasitengona</taxon>
        <taxon>Trombiculoidea</taxon>
        <taxon>Trombiculidae</taxon>
        <taxon>Leptotrombidium</taxon>
    </lineage>
</organism>
<evidence type="ECO:0000259" key="11">
    <source>
        <dbReference type="PROSITE" id="PS50020"/>
    </source>
</evidence>
<dbReference type="STRING" id="299467.A0A443SS41"/>
<evidence type="ECO:0000313" key="15">
    <source>
        <dbReference type="Proteomes" id="UP000288716"/>
    </source>
</evidence>
<evidence type="ECO:0000259" key="13">
    <source>
        <dbReference type="PROSITE" id="PS50868"/>
    </source>
</evidence>
<dbReference type="PANTHER" id="PTHR46711:SF1">
    <property type="entry name" value="HISTONE-LYSINE N-METHYLTRANSFERASE SETD2"/>
    <property type="match status" value="1"/>
</dbReference>
<dbReference type="SMART" id="SM00508">
    <property type="entry name" value="PostSET"/>
    <property type="match status" value="1"/>
</dbReference>
<dbReference type="InterPro" id="IPR001214">
    <property type="entry name" value="SET_dom"/>
</dbReference>
<dbReference type="Pfam" id="PF00856">
    <property type="entry name" value="SET"/>
    <property type="match status" value="1"/>
</dbReference>
<keyword evidence="4 14" id="KW-0808">Transferase</keyword>
<dbReference type="EMBL" id="NCKV01000556">
    <property type="protein sequence ID" value="RWS30302.1"/>
    <property type="molecule type" value="Genomic_DNA"/>
</dbReference>
<evidence type="ECO:0000256" key="10">
    <source>
        <dbReference type="SAM" id="MobiDB-lite"/>
    </source>
</evidence>
<dbReference type="InterPro" id="IPR013257">
    <property type="entry name" value="SRI"/>
</dbReference>
<dbReference type="GO" id="GO:0005694">
    <property type="term" value="C:chromosome"/>
    <property type="evidence" value="ECO:0007669"/>
    <property type="project" value="InterPro"/>
</dbReference>
<dbReference type="Gene3D" id="2.170.270.10">
    <property type="entry name" value="SET domain"/>
    <property type="match status" value="1"/>
</dbReference>
<comment type="subcellular location">
    <subcellularLocation>
        <location evidence="1">Nucleus</location>
    </subcellularLocation>
</comment>
<dbReference type="CDD" id="cd00201">
    <property type="entry name" value="WW"/>
    <property type="match status" value="1"/>
</dbReference>
<evidence type="ECO:0000256" key="8">
    <source>
        <dbReference type="ARBA" id="ARBA00023242"/>
    </source>
</evidence>
<feature type="region of interest" description="Disordered" evidence="10">
    <location>
        <begin position="1126"/>
        <end position="1152"/>
    </location>
</feature>
<evidence type="ECO:0000256" key="3">
    <source>
        <dbReference type="ARBA" id="ARBA00022603"/>
    </source>
</evidence>
<feature type="region of interest" description="Disordered" evidence="10">
    <location>
        <begin position="1"/>
        <end position="40"/>
    </location>
</feature>
<dbReference type="GO" id="GO:0140955">
    <property type="term" value="F:histone H3K36 trimethyltransferase activity"/>
    <property type="evidence" value="ECO:0007669"/>
    <property type="project" value="UniProtKB-EC"/>
</dbReference>
<proteinExistence type="predicted"/>
<sequence length="1152" mass="131123">MKNPTSDSDESPKPEKVKSRWRRSSELESGHSSENSSFINVTGNRALESLNGSISMNAQNISSSNVSKNMEPVPEFVQIDESVYLFERRKSKSKKEVRRMKIFKETIRKSGSVQNGQEGLGSKDSSAITTKHLFRGTFIMEYVGEVLAPNEFKNRVAKYSKENRVHHYFMALKNDEIIDATYKGNLTRFVNHSCEPNIETQKRYVEAGEEVTFDYQFQRYGEKAQKCHCESINCRGYIGASNVPHIDIDGTRLTTKAKERFDEHIKNDEEFEDLALEEEIEKLTLSGGLRNRQQTLMLARLMVRAEDSVNRQKLLQVMKSTQEIAYLRLLLDYHGLQLLWSWMFELEDIWLKAEILEVLEILPIPNKTMLKDSKILDVVEKWSKHTYNCVEQHLHANATAQLTTTKNLLEQTTDISTFIKPLDDFDVCCNVIVTAENTEATSEKTESLIKSVSSTVDDNVCKETNEKGEENEAVLGNGALCTQNESGPNARDAESKHQTSDAKNENWTSNTSSKTVVKSSPISEEVKGEQPKPVPNITLLTTKLLNSWKDLKEVFRIPRLERQKRHEDEKEADRRTKELEERRARGLPIVYEKNKRGIDDRDCTIAGILGLRKKVTKRPVDDKKLPQQSNANSSPYSTIVSNELGAPTPPKVNKDAHRMQFEMELMRKQYEEAMKEYQKQMIQYSAMVQQQIIQPQPPPQPPMHYQSNFELPHPSPSQTPALLQVSTPPAFYGYENVHQRYAPKSVNSSSAEYFTPLSDDFPQNCLQSNSVSERPKTCTLLSNNSSLIECTSDEHTLADDEKAVISVDYGVEYVPVKKSKNGTLFDSVYPAPGTYFIQDKRAFFVPQPFDHKGRSIEPIVFEDVLLPLPASTVRNVISTAFPRNWKGCRDKCGNMYYYNKETRRTQWNLPEVEMECSECSARTQPESVVISSADSTSTPKDELEVHKEVTPAEVNGESENALNAVNNVDCSGTPIDSLPGTQVFEADPRKRRYISNAVANILSAAACNTGADSNVLFSVNNRNSFPTESKTERRIKEKFKAEMSEHIKHCLNPYRRIDCRVGRILNNDDFKYLARKLTHFVMVKELKHCKTIEELSCNDTVKHKAKDYVRKYMAKQGPVFKIDALEDKDEKNMSPKDGVTSDFALEQSIDDM</sequence>
<evidence type="ECO:0000313" key="14">
    <source>
        <dbReference type="EMBL" id="RWS30302.1"/>
    </source>
</evidence>
<evidence type="ECO:0000256" key="6">
    <source>
        <dbReference type="ARBA" id="ARBA00023015"/>
    </source>
</evidence>
<keyword evidence="7" id="KW-0804">Transcription</keyword>
<accession>A0A443SS41</accession>
<dbReference type="PROSITE" id="PS50280">
    <property type="entry name" value="SET"/>
    <property type="match status" value="1"/>
</dbReference>
<keyword evidence="3 14" id="KW-0489">Methyltransferase</keyword>
<dbReference type="PANTHER" id="PTHR46711">
    <property type="entry name" value="HISTONE-LYSINE N-METHYLTRANSFERASE SETD2"/>
    <property type="match status" value="1"/>
</dbReference>
<feature type="region of interest" description="Disordered" evidence="10">
    <location>
        <begin position="464"/>
        <end position="534"/>
    </location>
</feature>
<keyword evidence="8" id="KW-0539">Nucleus</keyword>
<protein>
    <recommendedName>
        <fullName evidence="2">[histone H3]-lysine(36) N-trimethyltransferase</fullName>
        <ecNumber evidence="2">2.1.1.359</ecNumber>
    </recommendedName>
</protein>
<dbReference type="SMART" id="SM00456">
    <property type="entry name" value="WW"/>
    <property type="match status" value="1"/>
</dbReference>
<dbReference type="SMART" id="SM00317">
    <property type="entry name" value="SET"/>
    <property type="match status" value="1"/>
</dbReference>
<dbReference type="Pfam" id="PF08236">
    <property type="entry name" value="SRI"/>
    <property type="match status" value="1"/>
</dbReference>
<dbReference type="OrthoDB" id="308383at2759"/>
<feature type="domain" description="SET" evidence="12">
    <location>
        <begin position="103"/>
        <end position="275"/>
    </location>
</feature>
<feature type="region of interest" description="Disordered" evidence="10">
    <location>
        <begin position="616"/>
        <end position="653"/>
    </location>
</feature>
<reference evidence="14 15" key="1">
    <citation type="journal article" date="2018" name="Gigascience">
        <title>Genomes of trombidid mites reveal novel predicted allergens and laterally-transferred genes associated with secondary metabolism.</title>
        <authorList>
            <person name="Dong X."/>
            <person name="Chaisiri K."/>
            <person name="Xia D."/>
            <person name="Armstrong S.D."/>
            <person name="Fang Y."/>
            <person name="Donnelly M.J."/>
            <person name="Kadowaki T."/>
            <person name="McGarry J.W."/>
            <person name="Darby A.C."/>
            <person name="Makepeace B.L."/>
        </authorList>
    </citation>
    <scope>NUCLEOTIDE SEQUENCE [LARGE SCALE GENOMIC DNA]</scope>
    <source>
        <strain evidence="14">UoL-UT</strain>
    </source>
</reference>
<feature type="domain" description="Post-SET" evidence="13">
    <location>
        <begin position="223"/>
        <end position="239"/>
    </location>
</feature>
<keyword evidence="15" id="KW-1185">Reference proteome</keyword>
<feature type="coiled-coil region" evidence="9">
    <location>
        <begin position="656"/>
        <end position="687"/>
    </location>
</feature>
<evidence type="ECO:0000256" key="9">
    <source>
        <dbReference type="SAM" id="Coils"/>
    </source>
</evidence>
<evidence type="ECO:0000256" key="5">
    <source>
        <dbReference type="ARBA" id="ARBA00022691"/>
    </source>
</evidence>
<dbReference type="InterPro" id="IPR042294">
    <property type="entry name" value="SETD2_animal"/>
</dbReference>
<feature type="compositionally biased region" description="Low complexity" evidence="10">
    <location>
        <begin position="508"/>
        <end position="520"/>
    </location>
</feature>
<dbReference type="VEuPathDB" id="VectorBase:LDEU001739"/>
<feature type="compositionally biased region" description="Basic and acidic residues" evidence="10">
    <location>
        <begin position="10"/>
        <end position="31"/>
    </location>
</feature>
<feature type="domain" description="WW" evidence="11">
    <location>
        <begin position="879"/>
        <end position="912"/>
    </location>
</feature>
<feature type="compositionally biased region" description="Basic and acidic residues" evidence="10">
    <location>
        <begin position="491"/>
        <end position="504"/>
    </location>
</feature>
<evidence type="ECO:0000259" key="12">
    <source>
        <dbReference type="PROSITE" id="PS50280"/>
    </source>
</evidence>
<dbReference type="PROSITE" id="PS50020">
    <property type="entry name" value="WW_DOMAIN_2"/>
    <property type="match status" value="1"/>
</dbReference>
<dbReference type="GO" id="GO:0006355">
    <property type="term" value="P:regulation of DNA-templated transcription"/>
    <property type="evidence" value="ECO:0007669"/>
    <property type="project" value="InterPro"/>
</dbReference>
<dbReference type="Gene3D" id="1.10.1740.100">
    <property type="entry name" value="Set2, Rpb1 interacting domain"/>
    <property type="match status" value="1"/>
</dbReference>
<dbReference type="GO" id="GO:0005634">
    <property type="term" value="C:nucleus"/>
    <property type="evidence" value="ECO:0007669"/>
    <property type="project" value="TreeGrafter"/>
</dbReference>
<feature type="compositionally biased region" description="Polar residues" evidence="10">
    <location>
        <begin position="626"/>
        <end position="641"/>
    </location>
</feature>
<keyword evidence="9" id="KW-0175">Coiled coil</keyword>
<gene>
    <name evidence="14" type="ORF">B4U80_06523</name>
</gene>
<dbReference type="EC" id="2.1.1.359" evidence="2"/>